<evidence type="ECO:0000256" key="5">
    <source>
        <dbReference type="ARBA" id="ARBA00023136"/>
    </source>
</evidence>
<evidence type="ECO:0000313" key="7">
    <source>
        <dbReference type="EMBL" id="NLE31184.1"/>
    </source>
</evidence>
<dbReference type="PANTHER" id="PTHR30250:SF28">
    <property type="entry name" value="POLYSACCHARIDE BIOSYNTHESIS PROTEIN"/>
    <property type="match status" value="1"/>
</dbReference>
<feature type="transmembrane region" description="Helical" evidence="6">
    <location>
        <begin position="92"/>
        <end position="110"/>
    </location>
</feature>
<evidence type="ECO:0000256" key="1">
    <source>
        <dbReference type="ARBA" id="ARBA00004651"/>
    </source>
</evidence>
<evidence type="ECO:0000256" key="6">
    <source>
        <dbReference type="SAM" id="Phobius"/>
    </source>
</evidence>
<dbReference type="PANTHER" id="PTHR30250">
    <property type="entry name" value="PST FAMILY PREDICTED COLANIC ACID TRANSPORTER"/>
    <property type="match status" value="1"/>
</dbReference>
<feature type="transmembrane region" description="Helical" evidence="6">
    <location>
        <begin position="383"/>
        <end position="402"/>
    </location>
</feature>
<name>A0A847EV27_9BACT</name>
<feature type="transmembrane region" description="Helical" evidence="6">
    <location>
        <begin position="177"/>
        <end position="199"/>
    </location>
</feature>
<gene>
    <name evidence="7" type="ORF">GX618_02835</name>
</gene>
<dbReference type="AlphaFoldDB" id="A0A847EV27"/>
<feature type="transmembrane region" description="Helical" evidence="6">
    <location>
        <begin position="220"/>
        <end position="239"/>
    </location>
</feature>
<feature type="transmembrane region" description="Helical" evidence="6">
    <location>
        <begin position="354"/>
        <end position="371"/>
    </location>
</feature>
<comment type="subcellular location">
    <subcellularLocation>
        <location evidence="1">Cell membrane</location>
        <topology evidence="1">Multi-pass membrane protein</topology>
    </subcellularLocation>
</comment>
<sequence length="411" mass="46211">MNLSKHITQNKTFFNQILITLVIGVLVNFLNYLFSIYLARNLISNDFNIYNAILGIITLVQIPAIAIQTAITKKVASKRDFNLDKFKRKSTLQLVVVALIISLVFLLLRNQIAYISNIDVKYIPILSIALFISLVTPVAKGFLLGLEKILSFNMVLLFETVLKFLLGYIAITNNFGLEMIILAFCIPSIITTAFVLPLIKSKGKEEDKKEIKLNYKHISLIFLTFLLLSVPFTLDLILVNPEVRASYGALSLMGKIVYFGSITIASLMISKLSNSQKKARKKNLIISLIVSTLTGGIICLVYMLFTNEILQFVYDGAYLDIAKYIVSYSLSMIAYSTSYMIITSQLVNDSYSHIYILFAVCVLQVVLYNLNNNTLNDAFINQVVIYGVLFILVLLILIFNIYKSNGKSKAK</sequence>
<feature type="transmembrane region" description="Helical" evidence="6">
    <location>
        <begin position="12"/>
        <end position="37"/>
    </location>
</feature>
<feature type="transmembrane region" description="Helical" evidence="6">
    <location>
        <begin position="325"/>
        <end position="342"/>
    </location>
</feature>
<dbReference type="Proteomes" id="UP000554004">
    <property type="component" value="Unassembled WGS sequence"/>
</dbReference>
<keyword evidence="2" id="KW-1003">Cell membrane</keyword>
<accession>A0A847EV27</accession>
<feature type="transmembrane region" description="Helical" evidence="6">
    <location>
        <begin position="245"/>
        <end position="272"/>
    </location>
</feature>
<proteinExistence type="predicted"/>
<feature type="transmembrane region" description="Helical" evidence="6">
    <location>
        <begin position="284"/>
        <end position="305"/>
    </location>
</feature>
<organism evidence="7 8">
    <name type="scientific">Candidatus Dojkabacteria bacterium</name>
    <dbReference type="NCBI Taxonomy" id="2099670"/>
    <lineage>
        <taxon>Bacteria</taxon>
        <taxon>Candidatus Dojkabacteria</taxon>
    </lineage>
</organism>
<dbReference type="InterPro" id="IPR050833">
    <property type="entry name" value="Poly_Biosynth_Transport"/>
</dbReference>
<evidence type="ECO:0000256" key="2">
    <source>
        <dbReference type="ARBA" id="ARBA00022475"/>
    </source>
</evidence>
<feature type="transmembrane region" description="Helical" evidence="6">
    <location>
        <begin position="49"/>
        <end position="71"/>
    </location>
</feature>
<feature type="transmembrane region" description="Helical" evidence="6">
    <location>
        <begin position="122"/>
        <end position="143"/>
    </location>
</feature>
<evidence type="ECO:0000313" key="8">
    <source>
        <dbReference type="Proteomes" id="UP000554004"/>
    </source>
</evidence>
<evidence type="ECO:0000256" key="3">
    <source>
        <dbReference type="ARBA" id="ARBA00022692"/>
    </source>
</evidence>
<dbReference type="GO" id="GO:0005886">
    <property type="term" value="C:plasma membrane"/>
    <property type="evidence" value="ECO:0007669"/>
    <property type="project" value="UniProtKB-SubCell"/>
</dbReference>
<dbReference type="EMBL" id="JAAZAL010000105">
    <property type="protein sequence ID" value="NLE31184.1"/>
    <property type="molecule type" value="Genomic_DNA"/>
</dbReference>
<feature type="transmembrane region" description="Helical" evidence="6">
    <location>
        <begin position="150"/>
        <end position="171"/>
    </location>
</feature>
<comment type="caution">
    <text evidence="7">The sequence shown here is derived from an EMBL/GenBank/DDBJ whole genome shotgun (WGS) entry which is preliminary data.</text>
</comment>
<evidence type="ECO:0008006" key="9">
    <source>
        <dbReference type="Google" id="ProtNLM"/>
    </source>
</evidence>
<reference evidence="7 8" key="1">
    <citation type="journal article" date="2020" name="Biotechnol. Biofuels">
        <title>New insights from the biogas microbiome by comprehensive genome-resolved metagenomics of nearly 1600 species originating from multiple anaerobic digesters.</title>
        <authorList>
            <person name="Campanaro S."/>
            <person name="Treu L."/>
            <person name="Rodriguez-R L.M."/>
            <person name="Kovalovszki A."/>
            <person name="Ziels R.M."/>
            <person name="Maus I."/>
            <person name="Zhu X."/>
            <person name="Kougias P.G."/>
            <person name="Basile A."/>
            <person name="Luo G."/>
            <person name="Schluter A."/>
            <person name="Konstantinidis K.T."/>
            <person name="Angelidaki I."/>
        </authorList>
    </citation>
    <scope>NUCLEOTIDE SEQUENCE [LARGE SCALE GENOMIC DNA]</scope>
    <source>
        <strain evidence="7">AS06rmzACSIP_421</strain>
    </source>
</reference>
<keyword evidence="3 6" id="KW-0812">Transmembrane</keyword>
<keyword evidence="4 6" id="KW-1133">Transmembrane helix</keyword>
<evidence type="ECO:0000256" key="4">
    <source>
        <dbReference type="ARBA" id="ARBA00022989"/>
    </source>
</evidence>
<keyword evidence="5 6" id="KW-0472">Membrane</keyword>
<protein>
    <recommendedName>
        <fullName evidence="9">Polysaccharide biosynthesis protein</fullName>
    </recommendedName>
</protein>